<evidence type="ECO:0000313" key="11">
    <source>
        <dbReference type="EMBL" id="PHJ38841.1"/>
    </source>
</evidence>
<evidence type="ECO:0000256" key="7">
    <source>
        <dbReference type="ARBA" id="ARBA00022989"/>
    </source>
</evidence>
<evidence type="ECO:0000256" key="4">
    <source>
        <dbReference type="ARBA" id="ARBA00022475"/>
    </source>
</evidence>
<proteinExistence type="inferred from homology"/>
<keyword evidence="7 9" id="KW-1133">Transmembrane helix</keyword>
<name>A0A2C6L353_9FIRM</name>
<evidence type="ECO:0000256" key="6">
    <source>
        <dbReference type="ARBA" id="ARBA00022970"/>
    </source>
</evidence>
<reference evidence="11 12" key="1">
    <citation type="submission" date="2013-09" db="EMBL/GenBank/DDBJ databases">
        <title>Biodegradation of hydrocarbons in the deep terrestrial subsurface : characterization of a microbial consortium composed of two Desulfotomaculum species originating from a deep geological formation.</title>
        <authorList>
            <person name="Aullo T."/>
            <person name="Berlendis S."/>
            <person name="Lascourreges J.-F."/>
            <person name="Dessort D."/>
            <person name="Saint-Laurent S."/>
            <person name="Schraauwers B."/>
            <person name="Mas J."/>
            <person name="Magot M."/>
            <person name="Ranchou-Peyruse A."/>
        </authorList>
    </citation>
    <scope>NUCLEOTIDE SEQUENCE [LARGE SCALE GENOMIC DNA]</scope>
    <source>
        <strain evidence="11 12">Bs107</strain>
    </source>
</reference>
<dbReference type="InterPro" id="IPR000515">
    <property type="entry name" value="MetI-like"/>
</dbReference>
<evidence type="ECO:0000256" key="3">
    <source>
        <dbReference type="ARBA" id="ARBA00022448"/>
    </source>
</evidence>
<protein>
    <submittedName>
        <fullName evidence="11">Glutamine ABC transporter permease</fullName>
    </submittedName>
</protein>
<organism evidence="11 12">
    <name type="scientific">Desulforamulus profundi</name>
    <dbReference type="NCBI Taxonomy" id="1383067"/>
    <lineage>
        <taxon>Bacteria</taxon>
        <taxon>Bacillati</taxon>
        <taxon>Bacillota</taxon>
        <taxon>Clostridia</taxon>
        <taxon>Eubacteriales</taxon>
        <taxon>Peptococcaceae</taxon>
        <taxon>Desulforamulus</taxon>
    </lineage>
</organism>
<evidence type="ECO:0000256" key="5">
    <source>
        <dbReference type="ARBA" id="ARBA00022692"/>
    </source>
</evidence>
<comment type="subcellular location">
    <subcellularLocation>
        <location evidence="1 9">Cell membrane</location>
        <topology evidence="1 9">Multi-pass membrane protein</topology>
    </subcellularLocation>
</comment>
<evidence type="ECO:0000256" key="9">
    <source>
        <dbReference type="RuleBase" id="RU363032"/>
    </source>
</evidence>
<dbReference type="SUPFAM" id="SSF161098">
    <property type="entry name" value="MetI-like"/>
    <property type="match status" value="1"/>
</dbReference>
<dbReference type="GO" id="GO:0043190">
    <property type="term" value="C:ATP-binding cassette (ABC) transporter complex"/>
    <property type="evidence" value="ECO:0007669"/>
    <property type="project" value="InterPro"/>
</dbReference>
<dbReference type="PANTHER" id="PTHR30614">
    <property type="entry name" value="MEMBRANE COMPONENT OF AMINO ACID ABC TRANSPORTER"/>
    <property type="match status" value="1"/>
</dbReference>
<accession>A0A2C6L353</accession>
<dbReference type="Proteomes" id="UP000222564">
    <property type="component" value="Unassembled WGS sequence"/>
</dbReference>
<feature type="transmembrane region" description="Helical" evidence="9">
    <location>
        <begin position="54"/>
        <end position="76"/>
    </location>
</feature>
<feature type="transmembrane region" description="Helical" evidence="9">
    <location>
        <begin position="186"/>
        <end position="208"/>
    </location>
</feature>
<feature type="domain" description="ABC transmembrane type-1" evidence="10">
    <location>
        <begin position="18"/>
        <end position="207"/>
    </location>
</feature>
<dbReference type="PROSITE" id="PS50928">
    <property type="entry name" value="ABC_TM1"/>
    <property type="match status" value="1"/>
</dbReference>
<keyword evidence="5 9" id="KW-0812">Transmembrane</keyword>
<evidence type="ECO:0000256" key="8">
    <source>
        <dbReference type="ARBA" id="ARBA00023136"/>
    </source>
</evidence>
<dbReference type="InterPro" id="IPR035906">
    <property type="entry name" value="MetI-like_sf"/>
</dbReference>
<dbReference type="GO" id="GO:0022857">
    <property type="term" value="F:transmembrane transporter activity"/>
    <property type="evidence" value="ECO:0007669"/>
    <property type="project" value="InterPro"/>
</dbReference>
<dbReference type="Gene3D" id="1.10.3720.10">
    <property type="entry name" value="MetI-like"/>
    <property type="match status" value="1"/>
</dbReference>
<dbReference type="OrthoDB" id="9787841at2"/>
<dbReference type="RefSeq" id="WP_099082703.1">
    <property type="nucleotide sequence ID" value="NZ_AWQQ01000042.1"/>
</dbReference>
<gene>
    <name evidence="11" type="primary">glnP</name>
    <name evidence="11" type="ORF">P378_07685</name>
</gene>
<keyword evidence="3 9" id="KW-0813">Transport</keyword>
<comment type="similarity">
    <text evidence="2">Belongs to the binding-protein-dependent transport system permease family. HisMQ subfamily.</text>
</comment>
<dbReference type="AlphaFoldDB" id="A0A2C6L353"/>
<keyword evidence="6" id="KW-0029">Amino-acid transport</keyword>
<dbReference type="EMBL" id="AWQQ01000042">
    <property type="protein sequence ID" value="PHJ38841.1"/>
    <property type="molecule type" value="Genomic_DNA"/>
</dbReference>
<keyword evidence="12" id="KW-1185">Reference proteome</keyword>
<dbReference type="InterPro" id="IPR043429">
    <property type="entry name" value="ArtM/GltK/GlnP/TcyL/YhdX-like"/>
</dbReference>
<dbReference type="FunFam" id="1.10.3720.10:FF:000033">
    <property type="entry name" value="Polar amino acid ABC transporter permease"/>
    <property type="match status" value="1"/>
</dbReference>
<keyword evidence="4" id="KW-1003">Cell membrane</keyword>
<keyword evidence="8 9" id="KW-0472">Membrane</keyword>
<dbReference type="InterPro" id="IPR010065">
    <property type="entry name" value="AA_ABC_transptr_permease_3TM"/>
</dbReference>
<feature type="transmembrane region" description="Helical" evidence="9">
    <location>
        <begin position="20"/>
        <end position="42"/>
    </location>
</feature>
<dbReference type="PANTHER" id="PTHR30614:SF20">
    <property type="entry name" value="GLUTAMINE TRANSPORT SYSTEM PERMEASE PROTEIN GLNP"/>
    <property type="match status" value="1"/>
</dbReference>
<evidence type="ECO:0000256" key="2">
    <source>
        <dbReference type="ARBA" id="ARBA00010072"/>
    </source>
</evidence>
<evidence type="ECO:0000256" key="1">
    <source>
        <dbReference type="ARBA" id="ARBA00004651"/>
    </source>
</evidence>
<evidence type="ECO:0000259" key="10">
    <source>
        <dbReference type="PROSITE" id="PS50928"/>
    </source>
</evidence>
<comment type="caution">
    <text evidence="11">The sequence shown here is derived from an EMBL/GenBank/DDBJ whole genome shotgun (WGS) entry which is preliminary data.</text>
</comment>
<dbReference type="GO" id="GO:0006865">
    <property type="term" value="P:amino acid transport"/>
    <property type="evidence" value="ECO:0007669"/>
    <property type="project" value="UniProtKB-KW"/>
</dbReference>
<dbReference type="CDD" id="cd06261">
    <property type="entry name" value="TM_PBP2"/>
    <property type="match status" value="1"/>
</dbReference>
<evidence type="ECO:0000313" key="12">
    <source>
        <dbReference type="Proteomes" id="UP000222564"/>
    </source>
</evidence>
<sequence length="221" mass="24736">MELLQIWKDAVPFLMVGLKLTIQLTVLAVLFGCIIGLFVGLGKMSKIPLIKIPSVIYIEFFRGSPLLVQIFMIYFGLSQVLGHSVDKFWSAVAVLSLNSGAYCAEIFRAGIQSIERGQMEAARSLGMTHVQAMRYVILPQAFKRVIPPLGNEFIAMMKDTSLVSLIGLVELARSGQLIVSTTYNAFQVWFLVAIFYIVMTVIISEFFVNRMERRLQAGDRS</sequence>
<dbReference type="NCBIfam" id="TIGR01726">
    <property type="entry name" value="HEQRo_perm_3TM"/>
    <property type="match status" value="1"/>
</dbReference>
<dbReference type="Pfam" id="PF00528">
    <property type="entry name" value="BPD_transp_1"/>
    <property type="match status" value="1"/>
</dbReference>